<name>A0AAD5CL76_AMBAR</name>
<protein>
    <submittedName>
        <fullName evidence="1">Uncharacterized protein</fullName>
    </submittedName>
</protein>
<organism evidence="1 2">
    <name type="scientific">Ambrosia artemisiifolia</name>
    <name type="common">Common ragweed</name>
    <dbReference type="NCBI Taxonomy" id="4212"/>
    <lineage>
        <taxon>Eukaryota</taxon>
        <taxon>Viridiplantae</taxon>
        <taxon>Streptophyta</taxon>
        <taxon>Embryophyta</taxon>
        <taxon>Tracheophyta</taxon>
        <taxon>Spermatophyta</taxon>
        <taxon>Magnoliopsida</taxon>
        <taxon>eudicotyledons</taxon>
        <taxon>Gunneridae</taxon>
        <taxon>Pentapetalae</taxon>
        <taxon>asterids</taxon>
        <taxon>campanulids</taxon>
        <taxon>Asterales</taxon>
        <taxon>Asteraceae</taxon>
        <taxon>Asteroideae</taxon>
        <taxon>Heliantheae alliance</taxon>
        <taxon>Heliantheae</taxon>
        <taxon>Ambrosia</taxon>
    </lineage>
</organism>
<comment type="caution">
    <text evidence="1">The sequence shown here is derived from an EMBL/GenBank/DDBJ whole genome shotgun (WGS) entry which is preliminary data.</text>
</comment>
<gene>
    <name evidence="1" type="ORF">M8C21_033148</name>
</gene>
<dbReference type="Proteomes" id="UP001206925">
    <property type="component" value="Unassembled WGS sequence"/>
</dbReference>
<dbReference type="EMBL" id="JAMZMK010007959">
    <property type="protein sequence ID" value="KAI7742551.1"/>
    <property type="molecule type" value="Genomic_DNA"/>
</dbReference>
<accession>A0AAD5CL76</accession>
<dbReference type="AlphaFoldDB" id="A0AAD5CL76"/>
<feature type="non-terminal residue" evidence="1">
    <location>
        <position position="69"/>
    </location>
</feature>
<keyword evidence="2" id="KW-1185">Reference proteome</keyword>
<sequence length="69" mass="7649">MFQIADILGELKGIEFSLDPLEKQIGDEIIGLLQEGQNLNNCENNELETFQQAATKLGITSSRGAVRER</sequence>
<reference evidence="1" key="1">
    <citation type="submission" date="2022-06" db="EMBL/GenBank/DDBJ databases">
        <title>Uncovering the hologenomic basis of an extraordinary plant invasion.</title>
        <authorList>
            <person name="Bieker V.C."/>
            <person name="Martin M.D."/>
            <person name="Gilbert T."/>
            <person name="Hodgins K."/>
            <person name="Battlay P."/>
            <person name="Petersen B."/>
            <person name="Wilson J."/>
        </authorList>
    </citation>
    <scope>NUCLEOTIDE SEQUENCE</scope>
    <source>
        <strain evidence="1">AA19_3_7</strain>
        <tissue evidence="1">Leaf</tissue>
    </source>
</reference>
<evidence type="ECO:0000313" key="1">
    <source>
        <dbReference type="EMBL" id="KAI7742551.1"/>
    </source>
</evidence>
<proteinExistence type="predicted"/>
<evidence type="ECO:0000313" key="2">
    <source>
        <dbReference type="Proteomes" id="UP001206925"/>
    </source>
</evidence>